<accession>A0A1U7H1S0</accession>
<dbReference type="EMBL" id="MRCA01000003">
    <property type="protein sequence ID" value="OKH14865.1"/>
    <property type="molecule type" value="Genomic_DNA"/>
</dbReference>
<evidence type="ECO:0000313" key="1">
    <source>
        <dbReference type="EMBL" id="OKH14865.1"/>
    </source>
</evidence>
<dbReference type="Proteomes" id="UP000186391">
    <property type="component" value="Unassembled WGS sequence"/>
</dbReference>
<dbReference type="RefSeq" id="WP_073555461.1">
    <property type="nucleotide sequence ID" value="NZ_MRCA01000003.1"/>
</dbReference>
<name>A0A1U7H1S0_9CYAN</name>
<evidence type="ECO:0000313" key="2">
    <source>
        <dbReference type="Proteomes" id="UP000186391"/>
    </source>
</evidence>
<protein>
    <recommendedName>
        <fullName evidence="3">Phage tail protein</fullName>
    </recommendedName>
</protein>
<comment type="caution">
    <text evidence="1">The sequence shown here is derived from an EMBL/GenBank/DDBJ whole genome shotgun (WGS) entry which is preliminary data.</text>
</comment>
<dbReference type="AlphaFoldDB" id="A0A1U7H1S0"/>
<gene>
    <name evidence="1" type="ORF">NIES592_08285</name>
</gene>
<evidence type="ECO:0008006" key="3">
    <source>
        <dbReference type="Google" id="ProtNLM"/>
    </source>
</evidence>
<organism evidence="1 2">
    <name type="scientific">Fischerella major NIES-592</name>
    <dbReference type="NCBI Taxonomy" id="210994"/>
    <lineage>
        <taxon>Bacteria</taxon>
        <taxon>Bacillati</taxon>
        <taxon>Cyanobacteriota</taxon>
        <taxon>Cyanophyceae</taxon>
        <taxon>Nostocales</taxon>
        <taxon>Hapalosiphonaceae</taxon>
        <taxon>Fischerella</taxon>
    </lineage>
</organism>
<proteinExistence type="predicted"/>
<dbReference type="InterPro" id="IPR010265">
    <property type="entry name" value="Phage_lambda_TipM"/>
</dbReference>
<sequence>MPIAILELPPTWDATKKVSVPTTRAKLGDGYEQIVVQGTTGAIEEWDVRSPAMPRQYAQDKLDQLRVFSGISPFYWSPDNELTIPRKIFTCEGWTLTRLGLTAHQISATFRQVTQ</sequence>
<dbReference type="OrthoDB" id="8607203at2"/>
<dbReference type="Pfam" id="PF05939">
    <property type="entry name" value="Phage_min_tail"/>
    <property type="match status" value="1"/>
</dbReference>
<reference evidence="1 2" key="1">
    <citation type="submission" date="2016-11" db="EMBL/GenBank/DDBJ databases">
        <title>Draft Genome Sequences of Nine Cyanobacterial Strains from Diverse Habitats.</title>
        <authorList>
            <person name="Zhu T."/>
            <person name="Hou S."/>
            <person name="Lu X."/>
            <person name="Hess W.R."/>
        </authorList>
    </citation>
    <scope>NUCLEOTIDE SEQUENCE [LARGE SCALE GENOMIC DNA]</scope>
    <source>
        <strain evidence="1 2">NIES-592</strain>
    </source>
</reference>
<keyword evidence="2" id="KW-1185">Reference proteome</keyword>